<name>A0ABV5KPG5_9BACL</name>
<keyword evidence="6 8" id="KW-1133">Transmembrane helix</keyword>
<dbReference type="InterPro" id="IPR004812">
    <property type="entry name" value="Efflux_drug-R_Bcr/CmlA"/>
</dbReference>
<comment type="subcellular location">
    <subcellularLocation>
        <location evidence="1 8">Cell membrane</location>
        <topology evidence="1 8">Multi-pass membrane protein</topology>
    </subcellularLocation>
</comment>
<feature type="transmembrane region" description="Helical" evidence="8">
    <location>
        <begin position="81"/>
        <end position="103"/>
    </location>
</feature>
<keyword evidence="11" id="KW-1185">Reference proteome</keyword>
<comment type="similarity">
    <text evidence="2 8">Belongs to the major facilitator superfamily. Bcr/CmlA family.</text>
</comment>
<feature type="transmembrane region" description="Helical" evidence="8">
    <location>
        <begin position="163"/>
        <end position="188"/>
    </location>
</feature>
<feature type="domain" description="Major facilitator superfamily (MFS) profile" evidence="9">
    <location>
        <begin position="14"/>
        <end position="400"/>
    </location>
</feature>
<keyword evidence="5 8" id="KW-0812">Transmembrane</keyword>
<proteinExistence type="inferred from homology"/>
<reference evidence="10 11" key="1">
    <citation type="submission" date="2024-09" db="EMBL/GenBank/DDBJ databases">
        <authorList>
            <person name="Sun Q."/>
            <person name="Mori K."/>
        </authorList>
    </citation>
    <scope>NUCLEOTIDE SEQUENCE [LARGE SCALE GENOMIC DNA]</scope>
    <source>
        <strain evidence="10 11">TISTR 2452</strain>
    </source>
</reference>
<protein>
    <recommendedName>
        <fullName evidence="8">Bcr/CflA family efflux transporter</fullName>
    </recommendedName>
</protein>
<dbReference type="RefSeq" id="WP_377495070.1">
    <property type="nucleotide sequence ID" value="NZ_JBHMDO010000023.1"/>
</dbReference>
<keyword evidence="7 8" id="KW-0472">Membrane</keyword>
<evidence type="ECO:0000256" key="2">
    <source>
        <dbReference type="ARBA" id="ARBA00006236"/>
    </source>
</evidence>
<feature type="transmembrane region" description="Helical" evidence="8">
    <location>
        <begin position="310"/>
        <end position="335"/>
    </location>
</feature>
<dbReference type="CDD" id="cd17320">
    <property type="entry name" value="MFS_MdfA_MDR_like"/>
    <property type="match status" value="1"/>
</dbReference>
<evidence type="ECO:0000256" key="7">
    <source>
        <dbReference type="ARBA" id="ARBA00023136"/>
    </source>
</evidence>
<gene>
    <name evidence="10" type="ORF">ACFFSY_14345</name>
</gene>
<evidence type="ECO:0000256" key="8">
    <source>
        <dbReference type="RuleBase" id="RU365088"/>
    </source>
</evidence>
<sequence>MTVAKSNKLDRLRLVLLLGAFSALGPLTIDMYLPSFPEITADFGTQASLVQLSLTACLIGLGLGQIIMGPLSDVHGRRMPIIISMALYLVASFVCAISPNIYFFIGARFVQGFAASAGIVISRAIVRDLYSGTELTKFFSMLMLVNNLFPMIAPMAGSGVISFTTWVGVFIVLGVVGIALVILATTNLKETLPAEKRVPGNFGELVTGIRSLIRDRHFIGCALAQGIMIGGVFAYVSGTPFVYQNIYGASPQLFALLFASNGISLIIGSQVVGRFSRVFSERNFVILGLLMSCAASLTALLVILLQGPLFALVIPLFFFVASIGMTATASFVLAMGSQSERAGSASALLGLLPFVIGSITSPLVGVAGEYSAVPMGVIIVCTSVLALLAFFGLAGKPEAKLGKEQVVTEAFH</sequence>
<dbReference type="Pfam" id="PF07690">
    <property type="entry name" value="MFS_1"/>
    <property type="match status" value="1"/>
</dbReference>
<accession>A0ABV5KPG5</accession>
<feature type="transmembrane region" description="Helical" evidence="8">
    <location>
        <begin position="373"/>
        <end position="394"/>
    </location>
</feature>
<dbReference type="Gene3D" id="1.20.1720.10">
    <property type="entry name" value="Multidrug resistance protein D"/>
    <property type="match status" value="1"/>
</dbReference>
<feature type="transmembrane region" description="Helical" evidence="8">
    <location>
        <begin position="12"/>
        <end position="29"/>
    </location>
</feature>
<feature type="transmembrane region" description="Helical" evidence="8">
    <location>
        <begin position="49"/>
        <end position="69"/>
    </location>
</feature>
<evidence type="ECO:0000313" key="11">
    <source>
        <dbReference type="Proteomes" id="UP001589747"/>
    </source>
</evidence>
<evidence type="ECO:0000256" key="4">
    <source>
        <dbReference type="ARBA" id="ARBA00022475"/>
    </source>
</evidence>
<feature type="transmembrane region" description="Helical" evidence="8">
    <location>
        <begin position="284"/>
        <end position="304"/>
    </location>
</feature>
<keyword evidence="3 8" id="KW-0813">Transport</keyword>
<dbReference type="InterPro" id="IPR011701">
    <property type="entry name" value="MFS"/>
</dbReference>
<dbReference type="EMBL" id="JBHMDO010000023">
    <property type="protein sequence ID" value="MFB9327106.1"/>
    <property type="molecule type" value="Genomic_DNA"/>
</dbReference>
<feature type="transmembrane region" description="Helical" evidence="8">
    <location>
        <begin position="138"/>
        <end position="157"/>
    </location>
</feature>
<dbReference type="PANTHER" id="PTHR23502">
    <property type="entry name" value="MAJOR FACILITATOR SUPERFAMILY"/>
    <property type="match status" value="1"/>
</dbReference>
<dbReference type="InterPro" id="IPR020846">
    <property type="entry name" value="MFS_dom"/>
</dbReference>
<organism evidence="10 11">
    <name type="scientific">Paenibacillus aurantiacus</name>
    <dbReference type="NCBI Taxonomy" id="1936118"/>
    <lineage>
        <taxon>Bacteria</taxon>
        <taxon>Bacillati</taxon>
        <taxon>Bacillota</taxon>
        <taxon>Bacilli</taxon>
        <taxon>Bacillales</taxon>
        <taxon>Paenibacillaceae</taxon>
        <taxon>Paenibacillus</taxon>
    </lineage>
</organism>
<evidence type="ECO:0000313" key="10">
    <source>
        <dbReference type="EMBL" id="MFB9327106.1"/>
    </source>
</evidence>
<dbReference type="SUPFAM" id="SSF103473">
    <property type="entry name" value="MFS general substrate transporter"/>
    <property type="match status" value="1"/>
</dbReference>
<evidence type="ECO:0000256" key="3">
    <source>
        <dbReference type="ARBA" id="ARBA00022448"/>
    </source>
</evidence>
<feature type="transmembrane region" description="Helical" evidence="8">
    <location>
        <begin position="253"/>
        <end position="272"/>
    </location>
</feature>
<dbReference type="InterPro" id="IPR036259">
    <property type="entry name" value="MFS_trans_sf"/>
</dbReference>
<dbReference type="PROSITE" id="PS50850">
    <property type="entry name" value="MFS"/>
    <property type="match status" value="1"/>
</dbReference>
<dbReference type="NCBIfam" id="TIGR00710">
    <property type="entry name" value="efflux_Bcr_CflA"/>
    <property type="match status" value="1"/>
</dbReference>
<evidence type="ECO:0000256" key="6">
    <source>
        <dbReference type="ARBA" id="ARBA00022989"/>
    </source>
</evidence>
<comment type="caution">
    <text evidence="10">The sequence shown here is derived from an EMBL/GenBank/DDBJ whole genome shotgun (WGS) entry which is preliminary data.</text>
</comment>
<dbReference type="PANTHER" id="PTHR23502:SF132">
    <property type="entry name" value="POLYAMINE TRANSPORTER 2-RELATED"/>
    <property type="match status" value="1"/>
</dbReference>
<dbReference type="Proteomes" id="UP001589747">
    <property type="component" value="Unassembled WGS sequence"/>
</dbReference>
<evidence type="ECO:0000256" key="5">
    <source>
        <dbReference type="ARBA" id="ARBA00022692"/>
    </source>
</evidence>
<keyword evidence="4 8" id="KW-1003">Cell membrane</keyword>
<feature type="transmembrane region" description="Helical" evidence="8">
    <location>
        <begin position="109"/>
        <end position="126"/>
    </location>
</feature>
<evidence type="ECO:0000256" key="1">
    <source>
        <dbReference type="ARBA" id="ARBA00004651"/>
    </source>
</evidence>
<evidence type="ECO:0000259" key="9">
    <source>
        <dbReference type="PROSITE" id="PS50850"/>
    </source>
</evidence>
<feature type="transmembrane region" description="Helical" evidence="8">
    <location>
        <begin position="218"/>
        <end position="238"/>
    </location>
</feature>
<feature type="transmembrane region" description="Helical" evidence="8">
    <location>
        <begin position="347"/>
        <end position="367"/>
    </location>
</feature>